<dbReference type="PANTHER" id="PTHR33823:SF4">
    <property type="entry name" value="GENERAL STRESS PROTEIN 16O"/>
    <property type="match status" value="1"/>
</dbReference>
<dbReference type="SUPFAM" id="SSF57716">
    <property type="entry name" value="Glucocorticoid receptor-like (DNA-binding domain)"/>
    <property type="match status" value="1"/>
</dbReference>
<dbReference type="Pfam" id="PF01258">
    <property type="entry name" value="zf-dskA_traR"/>
    <property type="match status" value="1"/>
</dbReference>
<evidence type="ECO:0000256" key="4">
    <source>
        <dbReference type="PROSITE-ProRule" id="PRU00510"/>
    </source>
</evidence>
<evidence type="ECO:0000313" key="6">
    <source>
        <dbReference type="EMBL" id="QDG50697.1"/>
    </source>
</evidence>
<protein>
    <submittedName>
        <fullName evidence="6">TraR/DksA family transcriptional regulator</fullName>
    </submittedName>
</protein>
<dbReference type="InterPro" id="IPR000962">
    <property type="entry name" value="Znf_DskA_TraR"/>
</dbReference>
<keyword evidence="7" id="KW-1185">Reference proteome</keyword>
<accession>A0A5B8Y416</accession>
<dbReference type="PANTHER" id="PTHR33823">
    <property type="entry name" value="RNA POLYMERASE-BINDING TRANSCRIPTION FACTOR DKSA-RELATED"/>
    <property type="match status" value="1"/>
</dbReference>
<dbReference type="PROSITE" id="PS51128">
    <property type="entry name" value="ZF_DKSA_2"/>
    <property type="match status" value="1"/>
</dbReference>
<keyword evidence="1" id="KW-0479">Metal-binding</keyword>
<dbReference type="Gene3D" id="1.20.120.910">
    <property type="entry name" value="DksA, coiled-coil domain"/>
    <property type="match status" value="1"/>
</dbReference>
<evidence type="ECO:0000256" key="2">
    <source>
        <dbReference type="ARBA" id="ARBA00022771"/>
    </source>
</evidence>
<dbReference type="Proteomes" id="UP000315995">
    <property type="component" value="Chromosome"/>
</dbReference>
<dbReference type="GO" id="GO:0008270">
    <property type="term" value="F:zinc ion binding"/>
    <property type="evidence" value="ECO:0007669"/>
    <property type="project" value="UniProtKB-KW"/>
</dbReference>
<feature type="zinc finger region" description="dksA C4-type" evidence="4">
    <location>
        <begin position="85"/>
        <end position="109"/>
    </location>
</feature>
<organism evidence="6 7">
    <name type="scientific">Persicimonas caeni</name>
    <dbReference type="NCBI Taxonomy" id="2292766"/>
    <lineage>
        <taxon>Bacteria</taxon>
        <taxon>Deltaproteobacteria</taxon>
        <taxon>Bradymonadales</taxon>
        <taxon>Bradymonadaceae</taxon>
        <taxon>Persicimonas</taxon>
    </lineage>
</organism>
<reference evidence="6 7" key="1">
    <citation type="submission" date="2019-06" db="EMBL/GenBank/DDBJ databases">
        <title>Persicimonas caeni gen. nov., sp. nov., a predatory bacterium isolated from solar saltern.</title>
        <authorList>
            <person name="Wang S."/>
        </authorList>
    </citation>
    <scope>NUCLEOTIDE SEQUENCE [LARGE SCALE GENOMIC DNA]</scope>
    <source>
        <strain evidence="6 7">YN101</strain>
    </source>
</reference>
<keyword evidence="3" id="KW-0862">Zinc</keyword>
<dbReference type="AlphaFoldDB" id="A0A4Y6PRQ3"/>
<dbReference type="SUPFAM" id="SSF109635">
    <property type="entry name" value="DnaK suppressor protein DksA, alpha-hairpin domain"/>
    <property type="match status" value="1"/>
</dbReference>
<dbReference type="EMBL" id="CP041186">
    <property type="protein sequence ID" value="QDG50697.1"/>
    <property type="molecule type" value="Genomic_DNA"/>
</dbReference>
<dbReference type="OrthoDB" id="1121111at2"/>
<dbReference type="RefSeq" id="WP_141197189.1">
    <property type="nucleotide sequence ID" value="NZ_CP041186.1"/>
</dbReference>
<evidence type="ECO:0000256" key="3">
    <source>
        <dbReference type="ARBA" id="ARBA00022833"/>
    </source>
</evidence>
<proteinExistence type="predicted"/>
<evidence type="ECO:0000256" key="1">
    <source>
        <dbReference type="ARBA" id="ARBA00022723"/>
    </source>
</evidence>
<gene>
    <name evidence="6" type="ORF">FIV42_08135</name>
</gene>
<feature type="domain" description="Zinc finger DksA/TraR C4-type" evidence="5">
    <location>
        <begin position="82"/>
        <end position="113"/>
    </location>
</feature>
<keyword evidence="2" id="KW-0863">Zinc-finger</keyword>
<evidence type="ECO:0000313" key="7">
    <source>
        <dbReference type="Proteomes" id="UP000315995"/>
    </source>
</evidence>
<dbReference type="InterPro" id="IPR037187">
    <property type="entry name" value="DnaK_N"/>
</dbReference>
<accession>A0A4Y6PRQ3</accession>
<sequence length="129" mass="14975">MEPEELEELREKLIVRRDELIGAGDVEFEPVKKDPSSKVDEDEAPLTEMNQVIASRRNKNRKLELERINVALQRIANNPDEFGECAACGEMIPIKRLELMPWARYCVACQEERSGPRGRRRRHLADFID</sequence>
<evidence type="ECO:0000259" key="5">
    <source>
        <dbReference type="Pfam" id="PF01258"/>
    </source>
</evidence>
<name>A0A4Y6PRQ3_PERCE</name>